<evidence type="ECO:0000313" key="2">
    <source>
        <dbReference type="EMBL" id="KAJ6744967.1"/>
    </source>
</evidence>
<dbReference type="Proteomes" id="UP001151532">
    <property type="component" value="Chromosome 19"/>
</dbReference>
<feature type="region of interest" description="Disordered" evidence="1">
    <location>
        <begin position="1"/>
        <end position="43"/>
    </location>
</feature>
<gene>
    <name evidence="2" type="ORF">OIU79_031159</name>
</gene>
<dbReference type="AlphaFoldDB" id="A0A9Q0VAP6"/>
<organism evidence="2 3">
    <name type="scientific">Salix purpurea</name>
    <name type="common">Purple osier willow</name>
    <dbReference type="NCBI Taxonomy" id="77065"/>
    <lineage>
        <taxon>Eukaryota</taxon>
        <taxon>Viridiplantae</taxon>
        <taxon>Streptophyta</taxon>
        <taxon>Embryophyta</taxon>
        <taxon>Tracheophyta</taxon>
        <taxon>Spermatophyta</taxon>
        <taxon>Magnoliopsida</taxon>
        <taxon>eudicotyledons</taxon>
        <taxon>Gunneridae</taxon>
        <taxon>Pentapetalae</taxon>
        <taxon>rosids</taxon>
        <taxon>fabids</taxon>
        <taxon>Malpighiales</taxon>
        <taxon>Salicaceae</taxon>
        <taxon>Saliceae</taxon>
        <taxon>Salix</taxon>
    </lineage>
</organism>
<reference evidence="2" key="1">
    <citation type="submission" date="2022-11" db="EMBL/GenBank/DDBJ databases">
        <authorList>
            <person name="Hyden B.L."/>
            <person name="Feng K."/>
            <person name="Yates T."/>
            <person name="Jawdy S."/>
            <person name="Smart L.B."/>
            <person name="Muchero W."/>
        </authorList>
    </citation>
    <scope>NUCLEOTIDE SEQUENCE</scope>
    <source>
        <tissue evidence="2">Shoot tip</tissue>
    </source>
</reference>
<keyword evidence="3" id="KW-1185">Reference proteome</keyword>
<protein>
    <submittedName>
        <fullName evidence="2">Uncharacterized protein</fullName>
    </submittedName>
</protein>
<sequence length="43" mass="5139">MKRDREIYINKSNNKSSRSETNMNRETSRTNPKTKLIKKKQAL</sequence>
<comment type="caution">
    <text evidence="2">The sequence shown here is derived from an EMBL/GenBank/DDBJ whole genome shotgun (WGS) entry which is preliminary data.</text>
</comment>
<name>A0A9Q0VAP6_SALPP</name>
<reference evidence="2" key="2">
    <citation type="journal article" date="2023" name="Int. J. Mol. Sci.">
        <title>De Novo Assembly and Annotation of 11 Diverse Shrub Willow (Salix) Genomes Reveals Novel Gene Organization in Sex-Linked Regions.</title>
        <authorList>
            <person name="Hyden B."/>
            <person name="Feng K."/>
            <person name="Yates T.B."/>
            <person name="Jawdy S."/>
            <person name="Cereghino C."/>
            <person name="Smart L.B."/>
            <person name="Muchero W."/>
        </authorList>
    </citation>
    <scope>NUCLEOTIDE SEQUENCE</scope>
    <source>
        <tissue evidence="2">Shoot tip</tissue>
    </source>
</reference>
<proteinExistence type="predicted"/>
<feature type="compositionally biased region" description="Polar residues" evidence="1">
    <location>
        <begin position="10"/>
        <end position="33"/>
    </location>
</feature>
<accession>A0A9Q0VAP6</accession>
<dbReference type="EMBL" id="JAPFFK010000009">
    <property type="protein sequence ID" value="KAJ6744967.1"/>
    <property type="molecule type" value="Genomic_DNA"/>
</dbReference>
<evidence type="ECO:0000256" key="1">
    <source>
        <dbReference type="SAM" id="MobiDB-lite"/>
    </source>
</evidence>
<evidence type="ECO:0000313" key="3">
    <source>
        <dbReference type="Proteomes" id="UP001151532"/>
    </source>
</evidence>